<evidence type="ECO:0000256" key="2">
    <source>
        <dbReference type="ARBA" id="ARBA00022840"/>
    </source>
</evidence>
<dbReference type="Gene3D" id="3.90.640.10">
    <property type="entry name" value="Actin, Chain A, domain 4"/>
    <property type="match status" value="1"/>
</dbReference>
<dbReference type="GO" id="GO:0005524">
    <property type="term" value="F:ATP binding"/>
    <property type="evidence" value="ECO:0007669"/>
    <property type="project" value="UniProtKB-KW"/>
</dbReference>
<dbReference type="PRINTS" id="PR00301">
    <property type="entry name" value="HEATSHOCK70"/>
</dbReference>
<keyword evidence="7" id="KW-1185">Reference proteome</keyword>
<reference evidence="4 7" key="2">
    <citation type="submission" date="2023-11" db="EMBL/GenBank/DDBJ databases">
        <title>MicrobeMod: A computational toolkit for identifying prokaryotic methylation and restriction-modification with nanopore sequencing.</title>
        <authorList>
            <person name="Crits-Christoph A."/>
            <person name="Kang S.C."/>
            <person name="Lee H."/>
            <person name="Ostrov N."/>
        </authorList>
    </citation>
    <scope>NUCLEOTIDE SEQUENCE [LARGE SCALE GENOMIC DNA]</scope>
    <source>
        <strain evidence="4 7">ATCC 29145</strain>
    </source>
</reference>
<accession>A0A0N7I7E3</accession>
<dbReference type="SUPFAM" id="SSF53067">
    <property type="entry name" value="Actin-like ATPase domain"/>
    <property type="match status" value="2"/>
</dbReference>
<name>A0A0N7I7E3_AZOBR</name>
<evidence type="ECO:0000256" key="1">
    <source>
        <dbReference type="ARBA" id="ARBA00022741"/>
    </source>
</evidence>
<dbReference type="GO" id="GO:0140662">
    <property type="term" value="F:ATP-dependent protein folding chaperone"/>
    <property type="evidence" value="ECO:0007669"/>
    <property type="project" value="InterPro"/>
</dbReference>
<dbReference type="EMBL" id="JAWXYC010000004">
    <property type="protein sequence ID" value="MDX5952856.1"/>
    <property type="molecule type" value="Genomic_DNA"/>
</dbReference>
<dbReference type="Pfam" id="PF00012">
    <property type="entry name" value="HSP70"/>
    <property type="match status" value="1"/>
</dbReference>
<evidence type="ECO:0000313" key="5">
    <source>
        <dbReference type="EMBL" id="QCO09313.1"/>
    </source>
</evidence>
<dbReference type="Proteomes" id="UP000298774">
    <property type="component" value="Chromosome"/>
</dbReference>
<keyword evidence="2" id="KW-0067">ATP-binding</keyword>
<dbReference type="GeneID" id="56450054"/>
<dbReference type="PANTHER" id="PTHR45639">
    <property type="entry name" value="HSC70CB, ISOFORM G-RELATED"/>
    <property type="match status" value="1"/>
</dbReference>
<gene>
    <name evidence="5" type="ORF">D3868_09875</name>
    <name evidence="4" type="ORF">SIM66_16890</name>
</gene>
<proteinExistence type="predicted"/>
<keyword evidence="1" id="KW-0547">Nucleotide-binding</keyword>
<dbReference type="AlphaFoldDB" id="A0A0N7I7E3"/>
<dbReference type="RefSeq" id="WP_035683422.1">
    <property type="nucleotide sequence ID" value="NZ_CP012914.1"/>
</dbReference>
<evidence type="ECO:0000313" key="6">
    <source>
        <dbReference type="Proteomes" id="UP000298774"/>
    </source>
</evidence>
<dbReference type="KEGG" id="abf:AMK58_01795"/>
<dbReference type="EMBL" id="CP032339">
    <property type="protein sequence ID" value="QCO09313.1"/>
    <property type="molecule type" value="Genomic_DNA"/>
</dbReference>
<dbReference type="InterPro" id="IPR043129">
    <property type="entry name" value="ATPase_NBD"/>
</dbReference>
<sequence length="623" mass="68063">MAQVFGLDFGTTNSLAAIVLNDSVSVLTDRETDRPHPSAVWYHGAEVVAGRRAKDQLTEIATGVVGDVVRSPKSYLGTGAAIHVGGVAREPSDVVADILRHVRTDATSLPGMRDMGFDRAIVTIPVNMKGAARRELRDAAYKAGLHIVQYVHEPLAALYGHLRSQSSFKQKLAELEGRYVLVFDWGGGTLDLTLVKLVGGTLVQIQNMGDNTIGGDRFDERLVNHVKDRHANVYRLASWPSQMPNAEAQLIGQCELAKIRLSERHSATVFMANFLRSDGPERTLDLAVGREELEGLTRDLVDQGMANIDRLLASANVPEAAVALCLATGGVVQMPAIRNRLTEKFGLARVPTIGNGDRVIAEGAAWIAHDGLRLCLAKPFEVLHADDTYVPVIHEGTFLPLENQTHPYELGLYCVDPRDGLAKLQFTRPQWPGRCQPADPRHVYTSLALGVDATARPLFERLELSVKVDHDLIVTARARSTLRGDERAVEIHDLEFGLAADQTRTNGVRTQDRDSGSPRPRGSGGAVRLRSNIARNQDAWDLVPGEIVERYRSSYLDKRLSPPQRQVEESMYYKSCSMCGKSTYEINSQGCARCRQPSPEEAAAAREALNAAIARSGGPAPLA</sequence>
<reference evidence="5 6" key="1">
    <citation type="submission" date="2018-09" db="EMBL/GenBank/DDBJ databases">
        <title>Whole genome based analysis of evolution and adaptive divergence in Indian and Brazilian strains of Azospirillum brasilense.</title>
        <authorList>
            <person name="Singh C."/>
            <person name="Tripathi A.K."/>
        </authorList>
    </citation>
    <scope>NUCLEOTIDE SEQUENCE [LARGE SCALE GENOMIC DNA]</scope>
    <source>
        <strain evidence="5 6">MTCC4038</strain>
    </source>
</reference>
<evidence type="ECO:0000256" key="3">
    <source>
        <dbReference type="SAM" id="MobiDB-lite"/>
    </source>
</evidence>
<dbReference type="GO" id="GO:0030968">
    <property type="term" value="P:endoplasmic reticulum unfolded protein response"/>
    <property type="evidence" value="ECO:0007669"/>
    <property type="project" value="TreeGrafter"/>
</dbReference>
<evidence type="ECO:0000313" key="7">
    <source>
        <dbReference type="Proteomes" id="UP001277471"/>
    </source>
</evidence>
<protein>
    <submittedName>
        <fullName evidence="5">Hsp70 family protein</fullName>
    </submittedName>
</protein>
<dbReference type="PANTHER" id="PTHR45639:SF34">
    <property type="entry name" value="CHAPERONE PROTEIN DNAK"/>
    <property type="match status" value="1"/>
</dbReference>
<dbReference type="InterPro" id="IPR013126">
    <property type="entry name" value="Hsp_70_fam"/>
</dbReference>
<organism evidence="5 6">
    <name type="scientific">Azospirillum brasilense</name>
    <dbReference type="NCBI Taxonomy" id="192"/>
    <lineage>
        <taxon>Bacteria</taxon>
        <taxon>Pseudomonadati</taxon>
        <taxon>Pseudomonadota</taxon>
        <taxon>Alphaproteobacteria</taxon>
        <taxon>Rhodospirillales</taxon>
        <taxon>Azospirillaceae</taxon>
        <taxon>Azospirillum</taxon>
    </lineage>
</organism>
<feature type="region of interest" description="Disordered" evidence="3">
    <location>
        <begin position="502"/>
        <end position="526"/>
    </location>
</feature>
<evidence type="ECO:0000313" key="4">
    <source>
        <dbReference type="EMBL" id="MDX5952856.1"/>
    </source>
</evidence>
<dbReference type="Gene3D" id="3.30.420.40">
    <property type="match status" value="2"/>
</dbReference>
<dbReference type="Proteomes" id="UP001277471">
    <property type="component" value="Unassembled WGS sequence"/>
</dbReference>